<proteinExistence type="predicted"/>
<evidence type="ECO:0000259" key="3">
    <source>
        <dbReference type="Pfam" id="PF13709"/>
    </source>
</evidence>
<dbReference type="InterPro" id="IPR025297">
    <property type="entry name" value="DUF4159"/>
</dbReference>
<dbReference type="InterPro" id="IPR024163">
    <property type="entry name" value="Aerotolerance_reg_N"/>
</dbReference>
<sequence>MTLLSPYLLLFLLVLPALWWLVRAIPPQPRQQRFPSLILLRTLAPVRQNAARTPLWLLLLRMVALSLLILAFSRPLYIPRQDTQAPQKLILILDDDWAAIPHWAERQQNALALGEATLRSGGHVTLLLNAPDSDGHMPHPFQPSDRVALQQFLSGLSPRPWPGDRQALARQIQELTPDLHDTTIVSLSDGLAQTDDDALRTALRSARRIDDIRWPRCDLIRLAIRQDRQLTAQAETLPNCPEQTLRLSGMTLEKNGHFLPQTSAPLPTGTRHALKDLLPDPDSLDAFSLPSVPGPAGMILLPGRTGQHRVGLLRTSGDDTPLTGSSFYLARAMQATTPYQEGTLDSLLPRHPDIIIATDGSLSGSSLGDMLGWVRKGGILIRFAGPELARQSQQDMKGDDAALLPVPLLSGMRQLGGPMSWGNPQKLAPFPANTPFAGLTIPDDATISRQLLAQPTDDLSHHVWATLTDGTPLVTVRQEGRGLIVLFHITPTADWSSLALSGLFPQMMERLITRTPVMQNRNDTARTSSDSLAPWRILNSDRTLIAPSPAVRPILKASEESVDALHPTGLYGGAAQRYPLNLADHQPPLADEVALGQIRPAGQAVPERPLWPALMLLALGLILLDVFLSLARSGLFRIARRAALVLCLGLLGTASLHAATADQTASAPQAVPPAALAIRLAHIQTGDSATDDAVQQGLEGLTRFLNQRSTTHLDSPVGVVPGQDDLAFYPLLYWPVTPGTHLDDAGRAALKTYIQHNGMILIDEMGAGSDMDGTDGHATRAALRAATEGLPFPPLTTLNDQHTLSHTFYLLHEFPGRIAGQPVYVARQGSDESEDVSPVIIGNADWAHAWAVDQSGEHPFAVIPDGENQRTLAYRFGFNTIIYALTGNYKNDQRHYPEMLKRLKNGDDSSPDGTDESEAP</sequence>
<reference evidence="4" key="1">
    <citation type="submission" date="2022-07" db="EMBL/GenBank/DDBJ databases">
        <title>Bombella genomes.</title>
        <authorList>
            <person name="Harer L."/>
            <person name="Styblova S."/>
            <person name="Ehrmann M."/>
        </authorList>
    </citation>
    <scope>NUCLEOTIDE SEQUENCE</scope>
    <source>
        <strain evidence="4">TMW 2.2559</strain>
    </source>
</reference>
<dbReference type="Pfam" id="PF07584">
    <property type="entry name" value="BatA"/>
    <property type="match status" value="1"/>
</dbReference>
<keyword evidence="1" id="KW-0812">Transmembrane</keyword>
<gene>
    <name evidence="4" type="ORF">NQF87_06915</name>
</gene>
<feature type="domain" description="Aerotolerance regulator N-terminal" evidence="2">
    <location>
        <begin position="1"/>
        <end position="75"/>
    </location>
</feature>
<organism evidence="4 5">
    <name type="scientific">Bombella dulcis</name>
    <dbReference type="NCBI Taxonomy" id="2967339"/>
    <lineage>
        <taxon>Bacteria</taxon>
        <taxon>Pseudomonadati</taxon>
        <taxon>Pseudomonadota</taxon>
        <taxon>Alphaproteobacteria</taxon>
        <taxon>Acetobacterales</taxon>
        <taxon>Acetobacteraceae</taxon>
        <taxon>Bombella</taxon>
    </lineage>
</organism>
<dbReference type="PANTHER" id="PTHR37464">
    <property type="entry name" value="BLL2463 PROTEIN"/>
    <property type="match status" value="1"/>
</dbReference>
<feature type="transmembrane region" description="Helical" evidence="1">
    <location>
        <begin position="642"/>
        <end position="659"/>
    </location>
</feature>
<keyword evidence="1" id="KW-0472">Membrane</keyword>
<dbReference type="Pfam" id="PF13709">
    <property type="entry name" value="DUF4159"/>
    <property type="match status" value="1"/>
</dbReference>
<dbReference type="Proteomes" id="UP001165633">
    <property type="component" value="Unassembled WGS sequence"/>
</dbReference>
<evidence type="ECO:0000256" key="1">
    <source>
        <dbReference type="SAM" id="Phobius"/>
    </source>
</evidence>
<keyword evidence="1" id="KW-1133">Transmembrane helix</keyword>
<keyword evidence="5" id="KW-1185">Reference proteome</keyword>
<protein>
    <submittedName>
        <fullName evidence="4">DUF4159 domain-containing protein</fullName>
    </submittedName>
</protein>
<feature type="domain" description="DUF4159" evidence="3">
    <location>
        <begin position="679"/>
        <end position="885"/>
    </location>
</feature>
<evidence type="ECO:0000313" key="4">
    <source>
        <dbReference type="EMBL" id="MCX5616700.1"/>
    </source>
</evidence>
<evidence type="ECO:0000259" key="2">
    <source>
        <dbReference type="Pfam" id="PF07584"/>
    </source>
</evidence>
<name>A0ABT3WC83_9PROT</name>
<accession>A0ABT3WC83</accession>
<dbReference type="InterPro" id="IPR011933">
    <property type="entry name" value="Double_TM_dom"/>
</dbReference>
<dbReference type="RefSeq" id="WP_266127693.1">
    <property type="nucleotide sequence ID" value="NZ_JANIDV010000004.1"/>
</dbReference>
<dbReference type="PANTHER" id="PTHR37464:SF1">
    <property type="entry name" value="BLL2463 PROTEIN"/>
    <property type="match status" value="1"/>
</dbReference>
<feature type="transmembrane region" description="Helical" evidence="1">
    <location>
        <begin position="610"/>
        <end position="630"/>
    </location>
</feature>
<dbReference type="EMBL" id="JANIDV010000004">
    <property type="protein sequence ID" value="MCX5616700.1"/>
    <property type="molecule type" value="Genomic_DNA"/>
</dbReference>
<dbReference type="Gene3D" id="3.40.50.12140">
    <property type="entry name" value="Domain of unknown function DUF4159"/>
    <property type="match status" value="1"/>
</dbReference>
<comment type="caution">
    <text evidence="4">The sequence shown here is derived from an EMBL/GenBank/DDBJ whole genome shotgun (WGS) entry which is preliminary data.</text>
</comment>
<dbReference type="NCBIfam" id="TIGR02226">
    <property type="entry name" value="two_anch"/>
    <property type="match status" value="1"/>
</dbReference>
<evidence type="ECO:0000313" key="5">
    <source>
        <dbReference type="Proteomes" id="UP001165633"/>
    </source>
</evidence>